<protein>
    <recommendedName>
        <fullName evidence="2">Bacterial repeat domain-containing protein</fullName>
    </recommendedName>
</protein>
<dbReference type="InterPro" id="IPR044060">
    <property type="entry name" value="Bacterial_rp_domain"/>
</dbReference>
<feature type="chain" id="PRO_5009582469" description="Bacterial repeat domain-containing protein" evidence="1">
    <location>
        <begin position="31"/>
        <end position="1062"/>
    </location>
</feature>
<feature type="domain" description="Bacterial repeat" evidence="2">
    <location>
        <begin position="312"/>
        <end position="376"/>
    </location>
</feature>
<feature type="signal peptide" evidence="1">
    <location>
        <begin position="1"/>
        <end position="30"/>
    </location>
</feature>
<evidence type="ECO:0000256" key="1">
    <source>
        <dbReference type="SAM" id="SignalP"/>
    </source>
</evidence>
<dbReference type="InterPro" id="IPR013378">
    <property type="entry name" value="InlB-like_B-rpt"/>
</dbReference>
<feature type="domain" description="Bacterial repeat" evidence="2">
    <location>
        <begin position="489"/>
        <end position="541"/>
    </location>
</feature>
<evidence type="ECO:0000313" key="3">
    <source>
        <dbReference type="EMBL" id="OGZ08779.1"/>
    </source>
</evidence>
<sequence>MKDNSTRTRSIWISVCAALFILAAPAFVFAAVTVTVETQGDGHVDSYPSGILCGAACVESYDTGTLMALTAHPNEGATFVKWGGCDEISGTTCTLTLGSDRTVVATFSGEVKSEYNLRVYRSGNPGVVQSDPFAIYCGSICVYDEAKFEASSIVKVIASANPGYAFTGWSGDCSGTSPSCELTIDSAKTVTATFGVAAAGNETSPSSTYLLTAQKSGEGTGKITSSDKKINCGTACTSNYDRGDLVTLTATADPGSTFSRWSGSCLGTKNTCTLTFDSVKTAVAEFSKTAYTYGLQITTSTTPKGGGKVVSADGKVNCGSCSVQIPEGSTVTLDAVPSSKFVIFDSWGGSDCESVKVSTCTVKMGGATKSVRANFRALYTLVVENKGPGKGVVKSQDGSIDCGTACSTIQTDGTEIILEETHESRAIFTGWEGPCISGGGKSKTCTVAFKADKKIIANFGHYVLPLTVEKTGPGTIMSEDNKIICGPACTVKYILDSTVKLKQTTDPNSRFKGWGGKCSGIAETCTVTIEEMNNIVSARFVPLYSLAVENKYGGIAKTTSGISCGDHGSKSNTAKSCNLQQLERGTNAEIRIEGGGRFAQWKGCDSRIINICIVQMNSNKTVEISMSPVEEAALVALALKEIFNQNHDVVAHTSNTNNPPFKKTLADLQALKMGHNLSEIKNWINDNYQWYINQGGINAVIASWEKKIAKQVSLEVFALELSEYPTLAAFLVDENQKPFQSALADLNFGREGGGYAGLKKWISQTANKRWYYDATGIGAHIADIEKAKLEAEIAAKRPFIDSISPANNQFGQPQIGKPAIIKGRFYDVQLVTLNGNSIAFTPDLGNQIIILPNVHWGVDQEGVNIEIPGNVKVTTKWGEATANLISPSQPVLYNANGAKESCFPGVGKGCEGAGGDTQKALSSIGTQIGCENLRSDGSRICWISTGSITHDNCCVRHPSGRNCGGPGTDGKPAEDNNHDGNCDAEWMSAVWDTFWRRAWRTIYYSNQEFNLTPSGKSLNNRYGGGEAIPSINYCAPAGHEIRETWLAPFCCSGQANRDKKCL</sequence>
<evidence type="ECO:0000259" key="2">
    <source>
        <dbReference type="Pfam" id="PF18998"/>
    </source>
</evidence>
<name>A0A1G2D5B1_9BACT</name>
<reference evidence="3 4" key="1">
    <citation type="journal article" date="2016" name="Nat. Commun.">
        <title>Thousands of microbial genomes shed light on interconnected biogeochemical processes in an aquifer system.</title>
        <authorList>
            <person name="Anantharaman K."/>
            <person name="Brown C.T."/>
            <person name="Hug L.A."/>
            <person name="Sharon I."/>
            <person name="Castelle C.J."/>
            <person name="Probst A.J."/>
            <person name="Thomas B.C."/>
            <person name="Singh A."/>
            <person name="Wilkins M.J."/>
            <person name="Karaoz U."/>
            <person name="Brodie E.L."/>
            <person name="Williams K.H."/>
            <person name="Hubbard S.S."/>
            <person name="Banfield J.F."/>
        </authorList>
    </citation>
    <scope>NUCLEOTIDE SEQUENCE [LARGE SCALE GENOMIC DNA]</scope>
</reference>
<dbReference type="STRING" id="1798661.A3D65_03200"/>
<organism evidence="3 4">
    <name type="scientific">Candidatus Lloydbacteria bacterium RIFCSPHIGHO2_02_FULL_50_13</name>
    <dbReference type="NCBI Taxonomy" id="1798661"/>
    <lineage>
        <taxon>Bacteria</taxon>
        <taxon>Candidatus Lloydiibacteriota</taxon>
    </lineage>
</organism>
<dbReference type="NCBIfam" id="TIGR02543">
    <property type="entry name" value="List_Bact_rpt"/>
    <property type="match status" value="1"/>
</dbReference>
<dbReference type="Pfam" id="PF18998">
    <property type="entry name" value="Flg_new_2"/>
    <property type="match status" value="5"/>
</dbReference>
<keyword evidence="1" id="KW-0732">Signal</keyword>
<gene>
    <name evidence="3" type="ORF">A3D65_03200</name>
</gene>
<accession>A0A1G2D5B1</accession>
<comment type="caution">
    <text evidence="3">The sequence shown here is derived from an EMBL/GenBank/DDBJ whole genome shotgun (WGS) entry which is preliminary data.</text>
</comment>
<dbReference type="AlphaFoldDB" id="A0A1G2D5B1"/>
<proteinExistence type="predicted"/>
<dbReference type="EMBL" id="MHLL01000026">
    <property type="protein sequence ID" value="OGZ08779.1"/>
    <property type="molecule type" value="Genomic_DNA"/>
</dbReference>
<feature type="domain" description="Bacterial repeat" evidence="2">
    <location>
        <begin position="149"/>
        <end position="194"/>
    </location>
</feature>
<feature type="domain" description="Bacterial repeat" evidence="2">
    <location>
        <begin position="33"/>
        <end position="108"/>
    </location>
</feature>
<feature type="domain" description="Bacterial repeat" evidence="2">
    <location>
        <begin position="234"/>
        <end position="288"/>
    </location>
</feature>
<evidence type="ECO:0000313" key="4">
    <source>
        <dbReference type="Proteomes" id="UP000177996"/>
    </source>
</evidence>
<dbReference type="Proteomes" id="UP000177996">
    <property type="component" value="Unassembled WGS sequence"/>
</dbReference>